<protein>
    <submittedName>
        <fullName evidence="2">DUF4918 family protein</fullName>
    </submittedName>
</protein>
<organism evidence="2 3">
    <name type="scientific">Gaoshiqia sediminis</name>
    <dbReference type="NCBI Taxonomy" id="2986998"/>
    <lineage>
        <taxon>Bacteria</taxon>
        <taxon>Pseudomonadati</taxon>
        <taxon>Bacteroidota</taxon>
        <taxon>Bacteroidia</taxon>
        <taxon>Marinilabiliales</taxon>
        <taxon>Prolixibacteraceae</taxon>
        <taxon>Gaoshiqia</taxon>
    </lineage>
</organism>
<dbReference type="EMBL" id="JAPAAF010000031">
    <property type="protein sequence ID" value="MCW0484224.1"/>
    <property type="molecule type" value="Genomic_DNA"/>
</dbReference>
<keyword evidence="3" id="KW-1185">Reference proteome</keyword>
<sequence>MTFAEKVIRFNQELQFDGLLPENISVMNPFAANPAALQASSRFYRKYYSDDHPRKLILGINPGRFGAGVTGIPFTDTQRLKHDCGLEIAGVETHELSSVFIYEMIAAYGGPESFYRDYYISAVSPLGFLIKKNGRELNYNYYDSKELLRAAEPFIIQSLEKQLSFGINRDACFCLGNNKNYKYLTALNKKMNWFNQVIPLEHPRYIMQYKLKQKELFIRKYINLLQNNLIDESEK</sequence>
<reference evidence="2" key="1">
    <citation type="submission" date="2022-10" db="EMBL/GenBank/DDBJ databases">
        <title>Gaoshiqiia sediminis gen. nov., sp. nov., isolated from coastal sediment.</title>
        <authorList>
            <person name="Yu W.X."/>
            <person name="Mu D.S."/>
            <person name="Du J.Z."/>
            <person name="Liang Y.Q."/>
        </authorList>
    </citation>
    <scope>NUCLEOTIDE SEQUENCE</scope>
    <source>
        <strain evidence="2">A06</strain>
    </source>
</reference>
<evidence type="ECO:0000313" key="2">
    <source>
        <dbReference type="EMBL" id="MCW0484224.1"/>
    </source>
</evidence>
<evidence type="ECO:0000259" key="1">
    <source>
        <dbReference type="Pfam" id="PF03167"/>
    </source>
</evidence>
<dbReference type="InterPro" id="IPR032579">
    <property type="entry name" value="Phe_SMUG2-like"/>
</dbReference>
<dbReference type="Pfam" id="PF03167">
    <property type="entry name" value="UDG"/>
    <property type="match status" value="1"/>
</dbReference>
<dbReference type="Gene3D" id="3.40.470.10">
    <property type="entry name" value="Uracil-DNA glycosylase-like domain"/>
    <property type="match status" value="1"/>
</dbReference>
<dbReference type="SUPFAM" id="SSF52141">
    <property type="entry name" value="Uracil-DNA glycosylase-like"/>
    <property type="match status" value="1"/>
</dbReference>
<accession>A0AA41Y8W9</accession>
<dbReference type="Proteomes" id="UP001163821">
    <property type="component" value="Unassembled WGS sequence"/>
</dbReference>
<evidence type="ECO:0000313" key="3">
    <source>
        <dbReference type="Proteomes" id="UP001163821"/>
    </source>
</evidence>
<feature type="domain" description="Uracil-DNA glycosylase-like" evidence="1">
    <location>
        <begin position="47"/>
        <end position="225"/>
    </location>
</feature>
<name>A0AA41Y8W9_9BACT</name>
<dbReference type="InterPro" id="IPR005122">
    <property type="entry name" value="Uracil-DNA_glycosylase-like"/>
</dbReference>
<gene>
    <name evidence="2" type="ORF">N2K84_15895</name>
</gene>
<dbReference type="RefSeq" id="WP_282592817.1">
    <property type="nucleotide sequence ID" value="NZ_JAPAAF010000031.1"/>
</dbReference>
<dbReference type="CDD" id="cd19375">
    <property type="entry name" value="UDG-F3-like_SMUG2"/>
    <property type="match status" value="1"/>
</dbReference>
<comment type="caution">
    <text evidence="2">The sequence shown here is derived from an EMBL/GenBank/DDBJ whole genome shotgun (WGS) entry which is preliminary data.</text>
</comment>
<dbReference type="InterPro" id="IPR036895">
    <property type="entry name" value="Uracil-DNA_glycosylase-like_sf"/>
</dbReference>
<dbReference type="AlphaFoldDB" id="A0AA41Y8W9"/>
<proteinExistence type="predicted"/>